<dbReference type="Proteomes" id="UP000191612">
    <property type="component" value="Unassembled WGS sequence"/>
</dbReference>
<evidence type="ECO:0000313" key="2">
    <source>
        <dbReference type="Proteomes" id="UP000191612"/>
    </source>
</evidence>
<proteinExistence type="predicted"/>
<organism evidence="1 2">
    <name type="scientific">Penicillium solitum</name>
    <dbReference type="NCBI Taxonomy" id="60172"/>
    <lineage>
        <taxon>Eukaryota</taxon>
        <taxon>Fungi</taxon>
        <taxon>Dikarya</taxon>
        <taxon>Ascomycota</taxon>
        <taxon>Pezizomycotina</taxon>
        <taxon>Eurotiomycetes</taxon>
        <taxon>Eurotiomycetidae</taxon>
        <taxon>Eurotiales</taxon>
        <taxon>Aspergillaceae</taxon>
        <taxon>Penicillium</taxon>
    </lineage>
</organism>
<evidence type="ECO:0000313" key="1">
    <source>
        <dbReference type="EMBL" id="OQE03703.1"/>
    </source>
</evidence>
<gene>
    <name evidence="1" type="ORF">PENSOL_c001G04889</name>
</gene>
<protein>
    <submittedName>
        <fullName evidence="1">Uncharacterized protein</fullName>
    </submittedName>
</protein>
<reference evidence="2" key="1">
    <citation type="journal article" date="2017" name="Nat. Microbiol.">
        <title>Global analysis of biosynthetic gene clusters reveals vast potential of secondary metabolite production in Penicillium species.</title>
        <authorList>
            <person name="Nielsen J.C."/>
            <person name="Grijseels S."/>
            <person name="Prigent S."/>
            <person name="Ji B."/>
            <person name="Dainat J."/>
            <person name="Nielsen K.F."/>
            <person name="Frisvad J.C."/>
            <person name="Workman M."/>
            <person name="Nielsen J."/>
        </authorList>
    </citation>
    <scope>NUCLEOTIDE SEQUENCE [LARGE SCALE GENOMIC DNA]</scope>
    <source>
        <strain evidence="2">IBT 29525</strain>
    </source>
</reference>
<name>A0A1V6RQL3_9EURO</name>
<keyword evidence="2" id="KW-1185">Reference proteome</keyword>
<dbReference type="EMBL" id="MDYO01000001">
    <property type="protein sequence ID" value="OQE03703.1"/>
    <property type="molecule type" value="Genomic_DNA"/>
</dbReference>
<accession>A0A1V6RQL3</accession>
<sequence length="81" mass="9205">MPIRQAVEMDGSPEKSAQFSLTKHKFIDTEEHAHDWYGTVKNFRLSVTRIIEYGGTIQNFRIGDFTPEVITAVETPGDDSF</sequence>
<dbReference type="AlphaFoldDB" id="A0A1V6RQL3"/>
<comment type="caution">
    <text evidence="1">The sequence shown here is derived from an EMBL/GenBank/DDBJ whole genome shotgun (WGS) entry which is preliminary data.</text>
</comment>